<gene>
    <name evidence="2" type="ORF">EDD38_5197</name>
    <name evidence="1" type="ORF">EDD39_4932</name>
</gene>
<dbReference type="AlphaFoldDB" id="A0A3N4RV77"/>
<name>A0A3N4RV77_9ACTN</name>
<accession>A0A8G1UMK9</accession>
<evidence type="ECO:0000313" key="4">
    <source>
        <dbReference type="Proteomes" id="UP000267408"/>
    </source>
</evidence>
<keyword evidence="3" id="KW-1185">Reference proteome</keyword>
<dbReference type="RefSeq" id="WP_162869905.1">
    <property type="nucleotide sequence ID" value="NZ_RJVJ01000001.1"/>
</dbReference>
<protein>
    <submittedName>
        <fullName evidence="2">Uncharacterized protein</fullName>
    </submittedName>
</protein>
<dbReference type="Proteomes" id="UP000267408">
    <property type="component" value="Unassembled WGS sequence"/>
</dbReference>
<dbReference type="EMBL" id="RKQG01000001">
    <property type="protein sequence ID" value="RPE36816.1"/>
    <property type="molecule type" value="Genomic_DNA"/>
</dbReference>
<sequence length="53" mass="5999">MIDGSAKGHLPGRLRRDRETLLRRQASDGSDLWAAGHEIRDRITEQSLERLSA</sequence>
<reference evidence="3 4" key="1">
    <citation type="submission" date="2018-11" db="EMBL/GenBank/DDBJ databases">
        <title>Sequencing the genomes of 1000 actinobacteria strains.</title>
        <authorList>
            <person name="Klenk H.-P."/>
        </authorList>
    </citation>
    <scope>NUCLEOTIDE SEQUENCE [LARGE SCALE GENOMIC DNA]</scope>
    <source>
        <strain evidence="1 4">DSM 44780</strain>
        <strain evidence="2 3">DSM 44781</strain>
    </source>
</reference>
<evidence type="ECO:0000313" key="1">
    <source>
        <dbReference type="EMBL" id="ROR46648.1"/>
    </source>
</evidence>
<proteinExistence type="predicted"/>
<dbReference type="EMBL" id="RJVJ01000001">
    <property type="protein sequence ID" value="ROR46648.1"/>
    <property type="molecule type" value="Genomic_DNA"/>
</dbReference>
<comment type="caution">
    <text evidence="2">The sequence shown here is derived from an EMBL/GenBank/DDBJ whole genome shotgun (WGS) entry which is preliminary data.</text>
</comment>
<evidence type="ECO:0000313" key="2">
    <source>
        <dbReference type="EMBL" id="RPE36816.1"/>
    </source>
</evidence>
<dbReference type="Proteomes" id="UP000266906">
    <property type="component" value="Unassembled WGS sequence"/>
</dbReference>
<accession>A0A3N4RV77</accession>
<evidence type="ECO:0000313" key="3">
    <source>
        <dbReference type="Proteomes" id="UP000266906"/>
    </source>
</evidence>
<organism evidence="2 3">
    <name type="scientific">Kitasatospora cineracea</name>
    <dbReference type="NCBI Taxonomy" id="88074"/>
    <lineage>
        <taxon>Bacteria</taxon>
        <taxon>Bacillati</taxon>
        <taxon>Actinomycetota</taxon>
        <taxon>Actinomycetes</taxon>
        <taxon>Kitasatosporales</taxon>
        <taxon>Streptomycetaceae</taxon>
        <taxon>Kitasatospora</taxon>
    </lineage>
</organism>